<evidence type="ECO:0000256" key="1">
    <source>
        <dbReference type="ARBA" id="ARBA00000156"/>
    </source>
</evidence>
<dbReference type="InParanoid" id="H2YXS0"/>
<dbReference type="EC" id="3.4.21.105" evidence="4"/>
<dbReference type="SUPFAM" id="SSF144091">
    <property type="entry name" value="Rhomboid-like"/>
    <property type="match status" value="1"/>
</dbReference>
<evidence type="ECO:0000256" key="6">
    <source>
        <dbReference type="ARBA" id="ARBA00022989"/>
    </source>
</evidence>
<feature type="transmembrane region" description="Helical" evidence="8">
    <location>
        <begin position="140"/>
        <end position="157"/>
    </location>
</feature>
<dbReference type="Proteomes" id="UP000007875">
    <property type="component" value="Unassembled WGS sequence"/>
</dbReference>
<comment type="similarity">
    <text evidence="3">Belongs to the peptidase S54 family.</text>
</comment>
<evidence type="ECO:0000259" key="9">
    <source>
        <dbReference type="Pfam" id="PF01694"/>
    </source>
</evidence>
<keyword evidence="6 8" id="KW-1133">Transmembrane helix</keyword>
<dbReference type="eggNOG" id="KOG2289">
    <property type="taxonomic scope" value="Eukaryota"/>
</dbReference>
<feature type="transmembrane region" description="Helical" evidence="8">
    <location>
        <begin position="103"/>
        <end position="128"/>
    </location>
</feature>
<evidence type="ECO:0000313" key="11">
    <source>
        <dbReference type="Proteomes" id="UP000007875"/>
    </source>
</evidence>
<evidence type="ECO:0000256" key="4">
    <source>
        <dbReference type="ARBA" id="ARBA00013039"/>
    </source>
</evidence>
<dbReference type="Gene3D" id="1.20.1540.10">
    <property type="entry name" value="Rhomboid-like"/>
    <property type="match status" value="1"/>
</dbReference>
<reference evidence="10" key="2">
    <citation type="submission" date="2025-08" db="UniProtKB">
        <authorList>
            <consortium name="Ensembl"/>
        </authorList>
    </citation>
    <scope>IDENTIFICATION</scope>
</reference>
<accession>H2YXS0</accession>
<evidence type="ECO:0000313" key="10">
    <source>
        <dbReference type="Ensembl" id="ENSCSAVP00000010131.1"/>
    </source>
</evidence>
<dbReference type="STRING" id="51511.ENSCSAVP00000010131"/>
<dbReference type="InterPro" id="IPR022764">
    <property type="entry name" value="Peptidase_S54_rhomboid_dom"/>
</dbReference>
<evidence type="ECO:0000256" key="3">
    <source>
        <dbReference type="ARBA" id="ARBA00009045"/>
    </source>
</evidence>
<dbReference type="PANTHER" id="PTHR45840:SF2">
    <property type="entry name" value="PROTEIN RHOMBOID-RELATED"/>
    <property type="match status" value="1"/>
</dbReference>
<dbReference type="InterPro" id="IPR035952">
    <property type="entry name" value="Rhomboid-like_sf"/>
</dbReference>
<evidence type="ECO:0000256" key="7">
    <source>
        <dbReference type="ARBA" id="ARBA00023136"/>
    </source>
</evidence>
<comment type="catalytic activity">
    <reaction evidence="1">
        <text>Cleaves type-1 transmembrane domains using a catalytic dyad composed of serine and histidine that are contributed by different transmembrane domains.</text>
        <dbReference type="EC" id="3.4.21.105"/>
    </reaction>
</comment>
<dbReference type="GO" id="GO:0004252">
    <property type="term" value="F:serine-type endopeptidase activity"/>
    <property type="evidence" value="ECO:0007669"/>
    <property type="project" value="InterPro"/>
</dbReference>
<dbReference type="Pfam" id="PF01694">
    <property type="entry name" value="Rhomboid"/>
    <property type="match status" value="1"/>
</dbReference>
<dbReference type="Ensembl" id="ENSCSAVT00000010254.1">
    <property type="protein sequence ID" value="ENSCSAVP00000010131.1"/>
    <property type="gene ID" value="ENSCSAVG00000005969.1"/>
</dbReference>
<dbReference type="AlphaFoldDB" id="H2YXS0"/>
<evidence type="ECO:0000256" key="8">
    <source>
        <dbReference type="SAM" id="Phobius"/>
    </source>
</evidence>
<reference evidence="11" key="1">
    <citation type="submission" date="2003-08" db="EMBL/GenBank/DDBJ databases">
        <authorList>
            <person name="Birren B."/>
            <person name="Nusbaum C."/>
            <person name="Abebe A."/>
            <person name="Abouelleil A."/>
            <person name="Adekoya E."/>
            <person name="Ait-zahra M."/>
            <person name="Allen N."/>
            <person name="Allen T."/>
            <person name="An P."/>
            <person name="Anderson M."/>
            <person name="Anderson S."/>
            <person name="Arachchi H."/>
            <person name="Armbruster J."/>
            <person name="Bachantsang P."/>
            <person name="Baldwin J."/>
            <person name="Barry A."/>
            <person name="Bayul T."/>
            <person name="Blitshsteyn B."/>
            <person name="Bloom T."/>
            <person name="Blye J."/>
            <person name="Boguslavskiy L."/>
            <person name="Borowsky M."/>
            <person name="Boukhgalter B."/>
            <person name="Brunache A."/>
            <person name="Butler J."/>
            <person name="Calixte N."/>
            <person name="Calvo S."/>
            <person name="Camarata J."/>
            <person name="Campo K."/>
            <person name="Chang J."/>
            <person name="Cheshatsang Y."/>
            <person name="Citroen M."/>
            <person name="Collymore A."/>
            <person name="Considine T."/>
            <person name="Cook A."/>
            <person name="Cooke P."/>
            <person name="Corum B."/>
            <person name="Cuomo C."/>
            <person name="David R."/>
            <person name="Dawoe T."/>
            <person name="Degray S."/>
            <person name="Dodge S."/>
            <person name="Dooley K."/>
            <person name="Dorje P."/>
            <person name="Dorjee K."/>
            <person name="Dorris L."/>
            <person name="Duffey N."/>
            <person name="Dupes A."/>
            <person name="Elkins T."/>
            <person name="Engels R."/>
            <person name="Erickson J."/>
            <person name="Farina A."/>
            <person name="Faro S."/>
            <person name="Ferreira P."/>
            <person name="Fischer H."/>
            <person name="Fitzgerald M."/>
            <person name="Foley K."/>
            <person name="Gage D."/>
            <person name="Galagan J."/>
            <person name="Gearin G."/>
            <person name="Gnerre S."/>
            <person name="Gnirke A."/>
            <person name="Goyette A."/>
            <person name="Graham J."/>
            <person name="Grandbois E."/>
            <person name="Gyaltsen K."/>
            <person name="Hafez N."/>
            <person name="Hagopian D."/>
            <person name="Hagos B."/>
            <person name="Hall J."/>
            <person name="Hatcher B."/>
            <person name="Heller A."/>
            <person name="Higgins H."/>
            <person name="Honan T."/>
            <person name="Horn A."/>
            <person name="Houde N."/>
            <person name="Hughes L."/>
            <person name="Hulme W."/>
            <person name="Husby E."/>
            <person name="Iliev I."/>
            <person name="Jaffe D."/>
            <person name="Jones C."/>
            <person name="Kamal M."/>
            <person name="Kamat A."/>
            <person name="Kamvysselis M."/>
            <person name="Karlsson E."/>
            <person name="Kells C."/>
            <person name="Kieu A."/>
            <person name="Kisner P."/>
            <person name="Kodira C."/>
            <person name="Kulbokas E."/>
            <person name="Labutti K."/>
            <person name="Lama D."/>
            <person name="Landers T."/>
            <person name="Leger J."/>
            <person name="Levine S."/>
            <person name="Lewis D."/>
            <person name="Lewis T."/>
            <person name="Lindblad-toh K."/>
            <person name="Liu X."/>
            <person name="Lokyitsang T."/>
            <person name="Lokyitsang Y."/>
            <person name="Lucien O."/>
            <person name="Lui A."/>
            <person name="Ma L.J."/>
            <person name="Mabbitt R."/>
            <person name="Macdonald J."/>
            <person name="Maclean C."/>
            <person name="Major J."/>
            <person name="Manning J."/>
            <person name="Marabella R."/>
            <person name="Maru K."/>
            <person name="Matthews C."/>
            <person name="Mauceli E."/>
            <person name="Mccarthy M."/>
            <person name="Mcdonough S."/>
            <person name="Mcghee T."/>
            <person name="Meldrim J."/>
            <person name="Meneus L."/>
            <person name="Mesirov J."/>
            <person name="Mihalev A."/>
            <person name="Mihova T."/>
            <person name="Mikkelsen T."/>
            <person name="Mlenga V."/>
            <person name="Moru K."/>
            <person name="Mozes J."/>
            <person name="Mulrain L."/>
            <person name="Munson G."/>
            <person name="Naylor J."/>
            <person name="Newes C."/>
            <person name="Nguyen C."/>
            <person name="Nguyen N."/>
            <person name="Nguyen T."/>
            <person name="Nicol R."/>
            <person name="Nielsen C."/>
            <person name="Nizzari M."/>
            <person name="Norbu C."/>
            <person name="Norbu N."/>
            <person name="O'donnell P."/>
            <person name="Okoawo O."/>
            <person name="O'leary S."/>
            <person name="Omotosho B."/>
            <person name="O'neill K."/>
            <person name="Osman S."/>
            <person name="Parker S."/>
            <person name="Perrin D."/>
            <person name="Phunkhang P."/>
            <person name="Piqani B."/>
            <person name="Purcell S."/>
            <person name="Rachupka T."/>
            <person name="Ramasamy U."/>
            <person name="Rameau R."/>
            <person name="Ray V."/>
            <person name="Raymond C."/>
            <person name="Retta R."/>
            <person name="Richardson S."/>
            <person name="Rise C."/>
            <person name="Rodriguez J."/>
            <person name="Rogers J."/>
            <person name="Rogov P."/>
            <person name="Rutman M."/>
            <person name="Schupbach R."/>
            <person name="Seaman C."/>
            <person name="Settipalli S."/>
            <person name="Sharpe T."/>
            <person name="Sheridan J."/>
            <person name="Sherpa N."/>
            <person name="Shi J."/>
            <person name="Smirnov S."/>
            <person name="Smith C."/>
            <person name="Sougnez C."/>
            <person name="Spencer B."/>
            <person name="Stalker J."/>
            <person name="Stange-thomann N."/>
            <person name="Stavropoulos S."/>
            <person name="Stetson K."/>
            <person name="Stone C."/>
            <person name="Stone S."/>
            <person name="Stubbs M."/>
            <person name="Talamas J."/>
            <person name="Tchuinga P."/>
            <person name="Tenzing P."/>
            <person name="Tesfaye S."/>
            <person name="Theodore J."/>
            <person name="Thoulutsang Y."/>
            <person name="Topham K."/>
            <person name="Towey S."/>
            <person name="Tsamla T."/>
            <person name="Tsomo N."/>
            <person name="Vallee D."/>
            <person name="Vassiliev H."/>
            <person name="Venkataraman V."/>
            <person name="Vinson J."/>
            <person name="Vo A."/>
            <person name="Wade C."/>
            <person name="Wang S."/>
            <person name="Wangchuk T."/>
            <person name="Wangdi T."/>
            <person name="Whittaker C."/>
            <person name="Wilkinson J."/>
            <person name="Wu Y."/>
            <person name="Wyman D."/>
            <person name="Yadav S."/>
            <person name="Yang S."/>
            <person name="Yang X."/>
            <person name="Yeager S."/>
            <person name="Yee E."/>
            <person name="Young G."/>
            <person name="Zainoun J."/>
            <person name="Zembeck L."/>
            <person name="Zimmer A."/>
            <person name="Zody M."/>
            <person name="Lander E."/>
        </authorList>
    </citation>
    <scope>NUCLEOTIDE SEQUENCE [LARGE SCALE GENOMIC DNA]</scope>
</reference>
<dbReference type="OMA" id="QWITLEI"/>
<dbReference type="InterPro" id="IPR051739">
    <property type="entry name" value="Rhomboid_IM_Serine_Proteases"/>
</dbReference>
<dbReference type="GeneTree" id="ENSGT00940000166075"/>
<evidence type="ECO:0000256" key="5">
    <source>
        <dbReference type="ARBA" id="ARBA00022692"/>
    </source>
</evidence>
<comment type="subcellular location">
    <subcellularLocation>
        <location evidence="2">Membrane</location>
        <topology evidence="2">Multi-pass membrane protein</topology>
    </subcellularLocation>
</comment>
<keyword evidence="5 8" id="KW-0812">Transmembrane</keyword>
<dbReference type="HOGENOM" id="CLU_1184687_0_0_1"/>
<organism evidence="10 11">
    <name type="scientific">Ciona savignyi</name>
    <name type="common">Pacific transparent sea squirt</name>
    <dbReference type="NCBI Taxonomy" id="51511"/>
    <lineage>
        <taxon>Eukaryota</taxon>
        <taxon>Metazoa</taxon>
        <taxon>Chordata</taxon>
        <taxon>Tunicata</taxon>
        <taxon>Ascidiacea</taxon>
        <taxon>Phlebobranchia</taxon>
        <taxon>Cionidae</taxon>
        <taxon>Ciona</taxon>
    </lineage>
</organism>
<dbReference type="GO" id="GO:0016020">
    <property type="term" value="C:membrane"/>
    <property type="evidence" value="ECO:0007669"/>
    <property type="project" value="UniProtKB-SubCell"/>
</dbReference>
<feature type="transmembrane region" description="Helical" evidence="8">
    <location>
        <begin position="194"/>
        <end position="214"/>
    </location>
</feature>
<feature type="domain" description="Peptidase S54 rhomboid" evidence="9">
    <location>
        <begin position="98"/>
        <end position="209"/>
    </location>
</feature>
<proteinExistence type="inferred from homology"/>
<evidence type="ECO:0000256" key="2">
    <source>
        <dbReference type="ARBA" id="ARBA00004141"/>
    </source>
</evidence>
<name>H2YXS0_CIOSA</name>
<reference evidence="10" key="3">
    <citation type="submission" date="2025-09" db="UniProtKB">
        <authorList>
            <consortium name="Ensembl"/>
        </authorList>
    </citation>
    <scope>IDENTIFICATION</scope>
</reference>
<sequence length="234" mass="25633">MENEDADTVAKATGVAKSDLTTFKRGVKFAGDLVLTNDRDKELYYKKYTCLPPPLFMILISLTELAVYIYYGVTLGEWMTYHPELVNSPLIFDPRKRQEVWRFLTYMLLHAGLEHILFNLLIQLLLGIPLEMVHGGLRVGAIYLTGVIAGSLGSSIFDPSTPLVGASGGVYSLFTAQLANVVLNGDVMHKLSSLLRTIFVTAILAPILATLSTGGSKLLQAASRCRSWPTLPGQ</sequence>
<keyword evidence="11" id="KW-1185">Reference proteome</keyword>
<feature type="transmembrane region" description="Helical" evidence="8">
    <location>
        <begin position="55"/>
        <end position="73"/>
    </location>
</feature>
<keyword evidence="7 8" id="KW-0472">Membrane</keyword>
<dbReference type="PANTHER" id="PTHR45840">
    <property type="entry name" value="RHOMBOID-RELATED PROTEIN"/>
    <property type="match status" value="1"/>
</dbReference>
<protein>
    <recommendedName>
        <fullName evidence="4">rhomboid protease</fullName>
        <ecNumber evidence="4">3.4.21.105</ecNumber>
    </recommendedName>
</protein>